<feature type="transmembrane region" description="Helical" evidence="8">
    <location>
        <begin position="86"/>
        <end position="106"/>
    </location>
</feature>
<comment type="subcellular location">
    <subcellularLocation>
        <location evidence="1">Membrane</location>
        <topology evidence="1">Multi-pass membrane protein</topology>
    </subcellularLocation>
</comment>
<sequence length="513" mass="55874">MGGIGGDCGKYFTVGVMTLINLLNYVDRYTIAGILHELDSRHTSGFRGNTKVDDTLDGLLQTAFIVSYMLFSPVFGYLGDRFTRKYIITGGILAWACCTLLGSFSVDYWMLLSSRALVGIGEASYATIAPTIIADLFPPEKRLRMLSVFYIAMPLGSALGYILGSRVSLLVHSINHQPGSWQWALRITPLPAVILAIVVLVLVKEPVRGSTDVGFSSTKGVQGKSGVKAYFEDVLYCLRNKSFVLSSLGYTAVTFTVGALAQFAPLFILRASCIVTKQYEEATADLLFGGVTVVAGIFGTLSGSELSRFLGRYTRKADAIVCAVGVAMGTPCLFLALTVIQYRIMAVSWVMVFLAEFFFCLNWAPVAAVLLYTVVPTRRATAEALQILMQHLLGDAFSPLVVGAISDMVYRFLGTYYTDSGSCDVGKGISLEFALFITVFVCGLGVAAFLSLTLVVENDRKAVERFSRGQRDREHANVNGGQWEEHTSDDEDESSRLLDEAVKEHLLSISAKT</sequence>
<evidence type="ECO:0000256" key="8">
    <source>
        <dbReference type="SAM" id="Phobius"/>
    </source>
</evidence>
<dbReference type="GO" id="GO:0016020">
    <property type="term" value="C:membrane"/>
    <property type="evidence" value="ECO:0007669"/>
    <property type="project" value="UniProtKB-SubCell"/>
</dbReference>
<feature type="transmembrane region" description="Helical" evidence="8">
    <location>
        <begin position="183"/>
        <end position="203"/>
    </location>
</feature>
<dbReference type="PANTHER" id="PTHR23505">
    <property type="entry name" value="SPINSTER"/>
    <property type="match status" value="1"/>
</dbReference>
<evidence type="ECO:0000256" key="3">
    <source>
        <dbReference type="ARBA" id="ARBA00022692"/>
    </source>
</evidence>
<evidence type="ECO:0000256" key="7">
    <source>
        <dbReference type="SAM" id="MobiDB-lite"/>
    </source>
</evidence>
<evidence type="ECO:0000259" key="9">
    <source>
        <dbReference type="PROSITE" id="PS50850"/>
    </source>
</evidence>
<keyword evidence="5 8" id="KW-0472">Membrane</keyword>
<evidence type="ECO:0000256" key="4">
    <source>
        <dbReference type="ARBA" id="ARBA00022989"/>
    </source>
</evidence>
<keyword evidence="2" id="KW-0813">Transport</keyword>
<feature type="transmembrane region" description="Helical" evidence="8">
    <location>
        <begin position="248"/>
        <end position="268"/>
    </location>
</feature>
<proteinExistence type="inferred from homology"/>
<accession>A0AA35S5Z2</accession>
<evidence type="ECO:0000256" key="2">
    <source>
        <dbReference type="ARBA" id="ARBA00022448"/>
    </source>
</evidence>
<feature type="transmembrane region" description="Helical" evidence="8">
    <location>
        <begin position="288"/>
        <end position="307"/>
    </location>
</feature>
<dbReference type="PANTHER" id="PTHR23505:SF79">
    <property type="entry name" value="PROTEIN SPINSTER"/>
    <property type="match status" value="1"/>
</dbReference>
<dbReference type="SUPFAM" id="SSF103473">
    <property type="entry name" value="MFS general substrate transporter"/>
    <property type="match status" value="1"/>
</dbReference>
<feature type="transmembrane region" description="Helical" evidence="8">
    <location>
        <begin position="346"/>
        <end position="372"/>
    </location>
</feature>
<gene>
    <name evidence="10" type="ORF">GBAR_LOCUS13596</name>
</gene>
<reference evidence="10" key="1">
    <citation type="submission" date="2023-03" db="EMBL/GenBank/DDBJ databases">
        <authorList>
            <person name="Steffen K."/>
            <person name="Cardenas P."/>
        </authorList>
    </citation>
    <scope>NUCLEOTIDE SEQUENCE</scope>
</reference>
<feature type="transmembrane region" description="Helical" evidence="8">
    <location>
        <begin position="112"/>
        <end position="133"/>
    </location>
</feature>
<dbReference type="Proteomes" id="UP001174909">
    <property type="component" value="Unassembled WGS sequence"/>
</dbReference>
<feature type="domain" description="Major facilitator superfamily (MFS) profile" evidence="9">
    <location>
        <begin position="13"/>
        <end position="460"/>
    </location>
</feature>
<feature type="transmembrane region" description="Helical" evidence="8">
    <location>
        <begin position="319"/>
        <end position="340"/>
    </location>
</feature>
<evidence type="ECO:0000256" key="5">
    <source>
        <dbReference type="ARBA" id="ARBA00023136"/>
    </source>
</evidence>
<dbReference type="InterPro" id="IPR020846">
    <property type="entry name" value="MFS_dom"/>
</dbReference>
<feature type="transmembrane region" description="Helical" evidence="8">
    <location>
        <begin position="392"/>
        <end position="413"/>
    </location>
</feature>
<name>A0AA35S5Z2_GEOBA</name>
<dbReference type="AlphaFoldDB" id="A0AA35S5Z2"/>
<dbReference type="InterPro" id="IPR044770">
    <property type="entry name" value="MFS_spinster-like"/>
</dbReference>
<feature type="transmembrane region" description="Helical" evidence="8">
    <location>
        <begin position="59"/>
        <end position="79"/>
    </location>
</feature>
<dbReference type="Gene3D" id="1.20.1250.20">
    <property type="entry name" value="MFS general substrate transporter like domains"/>
    <property type="match status" value="2"/>
</dbReference>
<evidence type="ECO:0000313" key="10">
    <source>
        <dbReference type="EMBL" id="CAI8023253.1"/>
    </source>
</evidence>
<evidence type="ECO:0000256" key="1">
    <source>
        <dbReference type="ARBA" id="ARBA00004141"/>
    </source>
</evidence>
<protein>
    <submittedName>
        <fullName evidence="10">Protein spinster homolog 1</fullName>
    </submittedName>
</protein>
<organism evidence="10 11">
    <name type="scientific">Geodia barretti</name>
    <name type="common">Barrett's horny sponge</name>
    <dbReference type="NCBI Taxonomy" id="519541"/>
    <lineage>
        <taxon>Eukaryota</taxon>
        <taxon>Metazoa</taxon>
        <taxon>Porifera</taxon>
        <taxon>Demospongiae</taxon>
        <taxon>Heteroscleromorpha</taxon>
        <taxon>Tetractinellida</taxon>
        <taxon>Astrophorina</taxon>
        <taxon>Geodiidae</taxon>
        <taxon>Geodia</taxon>
    </lineage>
</organism>
<feature type="transmembrane region" description="Helical" evidence="8">
    <location>
        <begin position="145"/>
        <end position="163"/>
    </location>
</feature>
<feature type="region of interest" description="Disordered" evidence="7">
    <location>
        <begin position="466"/>
        <end position="495"/>
    </location>
</feature>
<feature type="transmembrane region" description="Helical" evidence="8">
    <location>
        <begin position="433"/>
        <end position="456"/>
    </location>
</feature>
<dbReference type="PROSITE" id="PS50850">
    <property type="entry name" value="MFS"/>
    <property type="match status" value="1"/>
</dbReference>
<dbReference type="Pfam" id="PF07690">
    <property type="entry name" value="MFS_1"/>
    <property type="match status" value="1"/>
</dbReference>
<keyword evidence="11" id="KW-1185">Reference proteome</keyword>
<dbReference type="InterPro" id="IPR011701">
    <property type="entry name" value="MFS"/>
</dbReference>
<feature type="compositionally biased region" description="Basic and acidic residues" evidence="7">
    <location>
        <begin position="466"/>
        <end position="476"/>
    </location>
</feature>
<comment type="caution">
    <text evidence="10">The sequence shown here is derived from an EMBL/GenBank/DDBJ whole genome shotgun (WGS) entry which is preliminary data.</text>
</comment>
<dbReference type="EMBL" id="CASHTH010002001">
    <property type="protein sequence ID" value="CAI8023253.1"/>
    <property type="molecule type" value="Genomic_DNA"/>
</dbReference>
<dbReference type="GO" id="GO:0022857">
    <property type="term" value="F:transmembrane transporter activity"/>
    <property type="evidence" value="ECO:0007669"/>
    <property type="project" value="InterPro"/>
</dbReference>
<dbReference type="CDD" id="cd17328">
    <property type="entry name" value="MFS_spinster_like"/>
    <property type="match status" value="1"/>
</dbReference>
<evidence type="ECO:0000313" key="11">
    <source>
        <dbReference type="Proteomes" id="UP001174909"/>
    </source>
</evidence>
<comment type="similarity">
    <text evidence="6">Belongs to the major facilitator superfamily. Spinster (TC 2.A.1.49) family.</text>
</comment>
<keyword evidence="4 8" id="KW-1133">Transmembrane helix</keyword>
<dbReference type="InterPro" id="IPR036259">
    <property type="entry name" value="MFS_trans_sf"/>
</dbReference>
<evidence type="ECO:0000256" key="6">
    <source>
        <dbReference type="ARBA" id="ARBA00024338"/>
    </source>
</evidence>
<keyword evidence="3 8" id="KW-0812">Transmembrane</keyword>